<evidence type="ECO:0000313" key="2">
    <source>
        <dbReference type="EMBL" id="SEP02953.1"/>
    </source>
</evidence>
<dbReference type="OrthoDB" id="797306at2"/>
<keyword evidence="1" id="KW-0812">Transmembrane</keyword>
<dbReference type="AlphaFoldDB" id="A0A1H8UJ18"/>
<sequence>MFTRFAGLFFREEEPNLLVITSHSSERSFEIRLRLNADNIVFHDMKKNKTIPVNKGCQVLITSSQGITRGQNPITSSEIYIKNGDELHLLCSFVVFEELNDLRKTGCYKLAEHIANILKDKYGVKWEYKNCIDTPEKQKEFNLGILLMILIWIITFSVIYLQAKHS</sequence>
<name>A0A1H8UJ18_9SPHI</name>
<protein>
    <submittedName>
        <fullName evidence="2">Uncharacterized protein</fullName>
    </submittedName>
</protein>
<accession>A0A1H8UJ18</accession>
<evidence type="ECO:0000256" key="1">
    <source>
        <dbReference type="SAM" id="Phobius"/>
    </source>
</evidence>
<feature type="transmembrane region" description="Helical" evidence="1">
    <location>
        <begin position="141"/>
        <end position="161"/>
    </location>
</feature>
<keyword evidence="1" id="KW-1133">Transmembrane helix</keyword>
<proteinExistence type="predicted"/>
<reference evidence="3" key="1">
    <citation type="submission" date="2016-10" db="EMBL/GenBank/DDBJ databases">
        <authorList>
            <person name="Varghese N."/>
            <person name="Submissions S."/>
        </authorList>
    </citation>
    <scope>NUCLEOTIDE SEQUENCE [LARGE SCALE GENOMIC DNA]</scope>
    <source>
        <strain evidence="3">Gh-48</strain>
    </source>
</reference>
<gene>
    <name evidence="2" type="ORF">SAMN05192574_11977</name>
</gene>
<dbReference type="STRING" id="551995.SAMN05192574_11977"/>
<keyword evidence="3" id="KW-1185">Reference proteome</keyword>
<evidence type="ECO:0000313" key="3">
    <source>
        <dbReference type="Proteomes" id="UP000198942"/>
    </source>
</evidence>
<dbReference type="RefSeq" id="WP_091221621.1">
    <property type="nucleotide sequence ID" value="NZ_FOCL01000019.1"/>
</dbReference>
<dbReference type="EMBL" id="FOCL01000019">
    <property type="protein sequence ID" value="SEP02953.1"/>
    <property type="molecule type" value="Genomic_DNA"/>
</dbReference>
<keyword evidence="1" id="KW-0472">Membrane</keyword>
<organism evidence="2 3">
    <name type="scientific">Mucilaginibacter gossypiicola</name>
    <dbReference type="NCBI Taxonomy" id="551995"/>
    <lineage>
        <taxon>Bacteria</taxon>
        <taxon>Pseudomonadati</taxon>
        <taxon>Bacteroidota</taxon>
        <taxon>Sphingobacteriia</taxon>
        <taxon>Sphingobacteriales</taxon>
        <taxon>Sphingobacteriaceae</taxon>
        <taxon>Mucilaginibacter</taxon>
    </lineage>
</organism>
<dbReference type="Proteomes" id="UP000198942">
    <property type="component" value="Unassembled WGS sequence"/>
</dbReference>